<dbReference type="AlphaFoldDB" id="Q5AQC7"/>
<keyword evidence="1" id="KW-0472">Membrane</keyword>
<dbReference type="OrthoDB" id="2590398at2759"/>
<accession>C8VE61</accession>
<evidence type="ECO:0000313" key="3">
    <source>
        <dbReference type="Proteomes" id="UP000000560"/>
    </source>
</evidence>
<dbReference type="HOGENOM" id="CLU_443450_0_0_1"/>
<dbReference type="InParanoid" id="Q5AQC7"/>
<proteinExistence type="predicted"/>
<dbReference type="Pfam" id="PF13641">
    <property type="entry name" value="Glyco_tranf_2_3"/>
    <property type="match status" value="1"/>
</dbReference>
<protein>
    <submittedName>
        <fullName evidence="2">Glycosyltransferase, putative (AFU_orthologue AFUA_8G02020)</fullName>
    </submittedName>
</protein>
<dbReference type="RefSeq" id="XP_868885.1">
    <property type="nucleotide sequence ID" value="XM_863792.2"/>
</dbReference>
<keyword evidence="1" id="KW-1133">Transmembrane helix</keyword>
<gene>
    <name evidence="2" type="ORF">ANIA_09503</name>
</gene>
<dbReference type="KEGG" id="ani:ANIA_09503"/>
<dbReference type="EMBL" id="BN001305">
    <property type="protein sequence ID" value="CBF80394.1"/>
    <property type="molecule type" value="Genomic_DNA"/>
</dbReference>
<keyword evidence="1" id="KW-0812">Transmembrane</keyword>
<evidence type="ECO:0000313" key="2">
    <source>
        <dbReference type="EMBL" id="CBF80394.1"/>
    </source>
</evidence>
<evidence type="ECO:0000256" key="1">
    <source>
        <dbReference type="SAM" id="Phobius"/>
    </source>
</evidence>
<dbReference type="eggNOG" id="ENOG502QSNQ">
    <property type="taxonomic scope" value="Eukaryota"/>
</dbReference>
<dbReference type="STRING" id="227321.Q5AQC7"/>
<feature type="transmembrane region" description="Helical" evidence="1">
    <location>
        <begin position="116"/>
        <end position="139"/>
    </location>
</feature>
<dbReference type="Gene3D" id="3.90.550.10">
    <property type="entry name" value="Spore Coat Polysaccharide Biosynthesis Protein SpsA, Chain A"/>
    <property type="match status" value="1"/>
</dbReference>
<dbReference type="Proteomes" id="UP000000560">
    <property type="component" value="Chromosome V"/>
</dbReference>
<reference evidence="3" key="2">
    <citation type="journal article" date="2009" name="Fungal Genet. Biol.">
        <title>The 2008 update of the Aspergillus nidulans genome annotation: a community effort.</title>
        <authorList>
            <person name="Wortman J.R."/>
            <person name="Gilsenan J.M."/>
            <person name="Joardar V."/>
            <person name="Deegan J."/>
            <person name="Clutterbuck J."/>
            <person name="Andersen M.R."/>
            <person name="Archer D."/>
            <person name="Bencina M."/>
            <person name="Braus G."/>
            <person name="Coutinho P."/>
            <person name="von Dohren H."/>
            <person name="Doonan J."/>
            <person name="Driessen A.J."/>
            <person name="Durek P."/>
            <person name="Espeso E."/>
            <person name="Fekete E."/>
            <person name="Flipphi M."/>
            <person name="Estrada C.G."/>
            <person name="Geysens S."/>
            <person name="Goldman G."/>
            <person name="de Groot P.W."/>
            <person name="Hansen K."/>
            <person name="Harris S.D."/>
            <person name="Heinekamp T."/>
            <person name="Helmstaedt K."/>
            <person name="Henrissat B."/>
            <person name="Hofmann G."/>
            <person name="Homan T."/>
            <person name="Horio T."/>
            <person name="Horiuchi H."/>
            <person name="James S."/>
            <person name="Jones M."/>
            <person name="Karaffa L."/>
            <person name="Karanyi Z."/>
            <person name="Kato M."/>
            <person name="Keller N."/>
            <person name="Kelly D.E."/>
            <person name="Kiel J.A."/>
            <person name="Kim J.M."/>
            <person name="van der Klei I.J."/>
            <person name="Klis F.M."/>
            <person name="Kovalchuk A."/>
            <person name="Krasevec N."/>
            <person name="Kubicek C.P."/>
            <person name="Liu B."/>
            <person name="Maccabe A."/>
            <person name="Meyer V."/>
            <person name="Mirabito P."/>
            <person name="Miskei M."/>
            <person name="Mos M."/>
            <person name="Mullins J."/>
            <person name="Nelson D.R."/>
            <person name="Nielsen J."/>
            <person name="Oakley B.R."/>
            <person name="Osmani S.A."/>
            <person name="Pakula T."/>
            <person name="Paszewski A."/>
            <person name="Paulsen I."/>
            <person name="Pilsyk S."/>
            <person name="Pocsi I."/>
            <person name="Punt P.J."/>
            <person name="Ram A.F."/>
            <person name="Ren Q."/>
            <person name="Robellet X."/>
            <person name="Robson G."/>
            <person name="Seiboth B."/>
            <person name="van Solingen P."/>
            <person name="Specht T."/>
            <person name="Sun J."/>
            <person name="Taheri-Talesh N."/>
            <person name="Takeshita N."/>
            <person name="Ussery D."/>
            <person name="vanKuyk P.A."/>
            <person name="Visser H."/>
            <person name="van de Vondervoort P.J."/>
            <person name="de Vries R.P."/>
            <person name="Walton J."/>
            <person name="Xiang X."/>
            <person name="Xiong Y."/>
            <person name="Zeng A.P."/>
            <person name="Brandt B.W."/>
            <person name="Cornell M.J."/>
            <person name="van den Hondel C.A."/>
            <person name="Visser J."/>
            <person name="Oliver S.G."/>
            <person name="Turner G."/>
        </authorList>
    </citation>
    <scope>GENOME REANNOTATION</scope>
    <source>
        <strain evidence="3">FGSC A4 / ATCC 38163 / CBS 112.46 / NRRL 194 / M139</strain>
    </source>
</reference>
<accession>Q5AQC7</accession>
<feature type="transmembrane region" description="Helical" evidence="1">
    <location>
        <begin position="491"/>
        <end position="509"/>
    </location>
</feature>
<dbReference type="InterPro" id="IPR029044">
    <property type="entry name" value="Nucleotide-diphossugar_trans"/>
</dbReference>
<sequence length="616" mass="69853">MVSQNMEPLLVPRRLPIIPEATERLYEQAQWPDVLPIFKPQSPPMPTGNCEPSLRVDNPQAPERSLKLHWRDAIRQQDTREELTGQVPRSTSHTSFYNMARLVNIKHQRGFWGKVLIEYGVYTMCAAFVYLVLIGMPLWKGAVYWLYWLVKHNYTYIPLLAIFEDNAPGPEYYEQRNIEPRALNTALLIPTYKSAPILDRTLTAALRVFPAQNIYIIANGNSSTPLDNTEEICRRYGVNHIWSPVGSKIVALFVGCYAVKPFRSVLVMDDDCILPSNFIVVASRLSDTTRCIGYTIKSAGISEDEGTWCQKAQDLEYKLAGLQRCFAAKVGSATFPHGAISLWDRDFLQKTLEHHPGFSISEDWFLGDSCRQMGGRIQMCSAVFVETGTPSSLLIGERDQERGGFGEMTVCRQRFTRWNFFNTTGVWHNIAYIFGSWKLGVWEIGTKVFVLQEVSQLIVHQVYETVLYLLTPFVLPVSLIVQPWFCVSMTVAILGLYLLHVILFNEIHLRRKKERLKIVTGIPFVFIKVNKERVTAQAKLFGFEYDSHTITVLLGYTASELRTIIADPNIDIHAFAAFTDPEGALFRCTDDVGGLELVEFCFEGCTTPPNGDVCEA</sequence>
<keyword evidence="3" id="KW-1185">Reference proteome</keyword>
<dbReference type="GeneID" id="3684102"/>
<dbReference type="SUPFAM" id="SSF53448">
    <property type="entry name" value="Nucleotide-diphospho-sugar transferases"/>
    <property type="match status" value="1"/>
</dbReference>
<organism evidence="2 3">
    <name type="scientific">Emericella nidulans (strain FGSC A4 / ATCC 38163 / CBS 112.46 / NRRL 194 / M139)</name>
    <name type="common">Aspergillus nidulans</name>
    <dbReference type="NCBI Taxonomy" id="227321"/>
    <lineage>
        <taxon>Eukaryota</taxon>
        <taxon>Fungi</taxon>
        <taxon>Dikarya</taxon>
        <taxon>Ascomycota</taxon>
        <taxon>Pezizomycotina</taxon>
        <taxon>Eurotiomycetes</taxon>
        <taxon>Eurotiomycetidae</taxon>
        <taxon>Eurotiales</taxon>
        <taxon>Aspergillaceae</taxon>
        <taxon>Aspergillus</taxon>
        <taxon>Aspergillus subgen. Nidulantes</taxon>
    </lineage>
</organism>
<reference evidence="3" key="1">
    <citation type="journal article" date="2005" name="Nature">
        <title>Sequencing of Aspergillus nidulans and comparative analysis with A. fumigatus and A. oryzae.</title>
        <authorList>
            <person name="Galagan J.E."/>
            <person name="Calvo S.E."/>
            <person name="Cuomo C."/>
            <person name="Ma L.J."/>
            <person name="Wortman J.R."/>
            <person name="Batzoglou S."/>
            <person name="Lee S.I."/>
            <person name="Basturkmen M."/>
            <person name="Spevak C.C."/>
            <person name="Clutterbuck J."/>
            <person name="Kapitonov V."/>
            <person name="Jurka J."/>
            <person name="Scazzocchio C."/>
            <person name="Farman M."/>
            <person name="Butler J."/>
            <person name="Purcell S."/>
            <person name="Harris S."/>
            <person name="Braus G.H."/>
            <person name="Draht O."/>
            <person name="Busch S."/>
            <person name="D'Enfert C."/>
            <person name="Bouchier C."/>
            <person name="Goldman G.H."/>
            <person name="Bell-Pedersen D."/>
            <person name="Griffiths-Jones S."/>
            <person name="Doonan J.H."/>
            <person name="Yu J."/>
            <person name="Vienken K."/>
            <person name="Pain A."/>
            <person name="Freitag M."/>
            <person name="Selker E.U."/>
            <person name="Archer D.B."/>
            <person name="Penalva M.A."/>
            <person name="Oakley B.R."/>
            <person name="Momany M."/>
            <person name="Tanaka T."/>
            <person name="Kumagai T."/>
            <person name="Asai K."/>
            <person name="Machida M."/>
            <person name="Nierman W.C."/>
            <person name="Denning D.W."/>
            <person name="Caddick M."/>
            <person name="Hynes M."/>
            <person name="Paoletti M."/>
            <person name="Fischer R."/>
            <person name="Miller B."/>
            <person name="Dyer P."/>
            <person name="Sachs M.S."/>
            <person name="Osmani S.A."/>
            <person name="Birren B.W."/>
        </authorList>
    </citation>
    <scope>NUCLEOTIDE SEQUENCE [LARGE SCALE GENOMIC DNA]</scope>
    <source>
        <strain evidence="3">FGSC A4 / ATCC 38163 / CBS 112.46 / NRRL 194 / M139</strain>
    </source>
</reference>
<name>Q5AQC7_EMENI</name>